<dbReference type="EC" id="2.1.1.195" evidence="5"/>
<evidence type="ECO:0000313" key="7">
    <source>
        <dbReference type="EMBL" id="QAV20899.1"/>
    </source>
</evidence>
<keyword evidence="9" id="KW-1185">Reference proteome</keyword>
<dbReference type="KEGG" id="pchi:PC41400_25715"/>
<evidence type="ECO:0000256" key="2">
    <source>
        <dbReference type="ARBA" id="ARBA00022603"/>
    </source>
</evidence>
<keyword evidence="1 5" id="KW-0169">Cobalamin biosynthesis</keyword>
<comment type="similarity">
    <text evidence="5">Belongs to the CbiD family.</text>
</comment>
<reference evidence="6 9" key="2">
    <citation type="submission" date="2022-05" db="EMBL/GenBank/DDBJ databases">
        <title>Genome Sequencing of Bee-Associated Microbes.</title>
        <authorList>
            <person name="Dunlap C."/>
        </authorList>
    </citation>
    <scope>NUCLEOTIDE SEQUENCE [LARGE SCALE GENOMIC DNA]</scope>
    <source>
        <strain evidence="6 9">NRRL B-23120</strain>
    </source>
</reference>
<gene>
    <name evidence="5" type="primary">cbiD</name>
    <name evidence="6" type="ORF">M5X16_26735</name>
    <name evidence="7" type="ORF">PC41400_25715</name>
</gene>
<accession>A0A410X2R4</accession>
<proteinExistence type="inferred from homology"/>
<dbReference type="GeneID" id="95378193"/>
<dbReference type="EMBL" id="JAMDMJ010000042">
    <property type="protein sequence ID" value="MCY9599343.1"/>
    <property type="molecule type" value="Genomic_DNA"/>
</dbReference>
<dbReference type="OrthoDB" id="6439987at2"/>
<dbReference type="InterPro" id="IPR036074">
    <property type="entry name" value="CbiD_sf"/>
</dbReference>
<dbReference type="NCBIfam" id="NF000849">
    <property type="entry name" value="PRK00075.1-1"/>
    <property type="match status" value="1"/>
</dbReference>
<dbReference type="UniPathway" id="UPA00148">
    <property type="reaction ID" value="UER00227"/>
</dbReference>
<comment type="catalytic activity">
    <reaction evidence="5">
        <text>Co-precorrin-5B + S-adenosyl-L-methionine = Co-precorrin-6A + S-adenosyl-L-homocysteine</text>
        <dbReference type="Rhea" id="RHEA:26285"/>
        <dbReference type="ChEBI" id="CHEBI:57856"/>
        <dbReference type="ChEBI" id="CHEBI:59789"/>
        <dbReference type="ChEBI" id="CHEBI:60063"/>
        <dbReference type="ChEBI" id="CHEBI:60064"/>
        <dbReference type="EC" id="2.1.1.195"/>
    </reaction>
</comment>
<evidence type="ECO:0000256" key="4">
    <source>
        <dbReference type="ARBA" id="ARBA00022691"/>
    </source>
</evidence>
<protein>
    <recommendedName>
        <fullName evidence="5">Cobalt-precorrin-5B C(1)-methyltransferase</fullName>
        <ecNumber evidence="5">2.1.1.195</ecNumber>
    </recommendedName>
    <alternativeName>
        <fullName evidence="5">Cobalt-precorrin-6A synthase</fullName>
    </alternativeName>
</protein>
<dbReference type="NCBIfam" id="TIGR00312">
    <property type="entry name" value="cbiD"/>
    <property type="match status" value="1"/>
</dbReference>
<dbReference type="PANTHER" id="PTHR35863">
    <property type="entry name" value="COBALT-PRECORRIN-5B C(1)-METHYLTRANSFERASE"/>
    <property type="match status" value="1"/>
</dbReference>
<evidence type="ECO:0000313" key="8">
    <source>
        <dbReference type="Proteomes" id="UP000288943"/>
    </source>
</evidence>
<comment type="pathway">
    <text evidence="5">Cofactor biosynthesis; adenosylcobalamin biosynthesis; cob(II)yrinate a,c-diamide from sirohydrochlorin (anaerobic route): step 6/10.</text>
</comment>
<keyword evidence="4 5" id="KW-0949">S-adenosyl-L-methionine</keyword>
<dbReference type="HAMAP" id="MF_00787">
    <property type="entry name" value="CbiD"/>
    <property type="match status" value="1"/>
</dbReference>
<sequence>MEEQGAKPLRHGYTTGSCAAATAKAALTALIEQELQNEATIRLPIGEIVTFTMTACSVGEESASAETVKDGGDDPDATHGARIITEVKWRSEPGIVIDGGIGVGRVTKPGLPVPVGEAAINPVPRKMIREAVEDVLNVYGSDRGVQVVVSVPDGEEIAKKTLNGRLGIIGGISILGTRGTVVPFSTSAYKASVAQAIRVAVRCGCEHIVLSTGGRSEKFGIDLYPGLPEEAFVEMGDFVGFALKQCRGQGVKKITLVGMMGKFSKLAQGVMMVHSKSAPVDFGFLAELAESAGADAELIGEVLSANTASQVGDRMQELGLTAFFEEMSSRCCRESLKEMGMEQAFGENDGAVTIETFLISMKAQLLGQAALYGKGKDK</sequence>
<dbReference type="PANTHER" id="PTHR35863:SF1">
    <property type="entry name" value="COBALT-PRECORRIN-5B C(1)-METHYLTRANSFERASE"/>
    <property type="match status" value="1"/>
</dbReference>
<evidence type="ECO:0000256" key="3">
    <source>
        <dbReference type="ARBA" id="ARBA00022679"/>
    </source>
</evidence>
<evidence type="ECO:0000256" key="1">
    <source>
        <dbReference type="ARBA" id="ARBA00022573"/>
    </source>
</evidence>
<dbReference type="RefSeq" id="WP_042233521.1">
    <property type="nucleotide sequence ID" value="NZ_CP026520.1"/>
</dbReference>
<reference evidence="7 8" key="1">
    <citation type="submission" date="2018-01" db="EMBL/GenBank/DDBJ databases">
        <title>The whole genome sequencing and assembly of Paenibacillus chitinolyticus KCCM 41400 strain.</title>
        <authorList>
            <person name="Kim J.-Y."/>
            <person name="Park M.-K."/>
            <person name="Lee Y.-J."/>
            <person name="Yi H."/>
            <person name="Bahn Y.-S."/>
            <person name="Kim J.F."/>
            <person name="Lee D.-W."/>
        </authorList>
    </citation>
    <scope>NUCLEOTIDE SEQUENCE [LARGE SCALE GENOMIC DNA]</scope>
    <source>
        <strain evidence="7 8">KCCM 41400</strain>
    </source>
</reference>
<dbReference type="GO" id="GO:0008168">
    <property type="term" value="F:methyltransferase activity"/>
    <property type="evidence" value="ECO:0007669"/>
    <property type="project" value="UniProtKB-UniRule"/>
</dbReference>
<dbReference type="GO" id="GO:0019251">
    <property type="term" value="P:anaerobic cobalamin biosynthetic process"/>
    <property type="evidence" value="ECO:0007669"/>
    <property type="project" value="UniProtKB-UniRule"/>
</dbReference>
<organism evidence="7 8">
    <name type="scientific">Paenibacillus chitinolyticus</name>
    <dbReference type="NCBI Taxonomy" id="79263"/>
    <lineage>
        <taxon>Bacteria</taxon>
        <taxon>Bacillati</taxon>
        <taxon>Bacillota</taxon>
        <taxon>Bacilli</taxon>
        <taxon>Bacillales</taxon>
        <taxon>Paenibacillaceae</taxon>
        <taxon>Paenibacillus</taxon>
    </lineage>
</organism>
<dbReference type="InterPro" id="IPR002748">
    <property type="entry name" value="CbiD"/>
</dbReference>
<evidence type="ECO:0000256" key="5">
    <source>
        <dbReference type="HAMAP-Rule" id="MF_00787"/>
    </source>
</evidence>
<dbReference type="Proteomes" id="UP000288943">
    <property type="component" value="Chromosome"/>
</dbReference>
<dbReference type="Pfam" id="PF01888">
    <property type="entry name" value="CbiD"/>
    <property type="match status" value="1"/>
</dbReference>
<dbReference type="AlphaFoldDB" id="A0A410X2R4"/>
<name>A0A410X2R4_9BACL</name>
<dbReference type="GO" id="GO:0032259">
    <property type="term" value="P:methylation"/>
    <property type="evidence" value="ECO:0007669"/>
    <property type="project" value="UniProtKB-KW"/>
</dbReference>
<comment type="function">
    <text evidence="5">Catalyzes the methylation of C-1 in cobalt-precorrin-5B to form cobalt-precorrin-6A.</text>
</comment>
<dbReference type="PIRSF" id="PIRSF026782">
    <property type="entry name" value="CbiD"/>
    <property type="match status" value="1"/>
</dbReference>
<evidence type="ECO:0000313" key="9">
    <source>
        <dbReference type="Proteomes" id="UP001527202"/>
    </source>
</evidence>
<dbReference type="Gene3D" id="3.30.2110.10">
    <property type="entry name" value="CbiD-like"/>
    <property type="match status" value="1"/>
</dbReference>
<evidence type="ECO:0000313" key="6">
    <source>
        <dbReference type="EMBL" id="MCY9599343.1"/>
    </source>
</evidence>
<dbReference type="SUPFAM" id="SSF111342">
    <property type="entry name" value="CbiD-like"/>
    <property type="match status" value="1"/>
</dbReference>
<keyword evidence="3 5" id="KW-0808">Transferase</keyword>
<dbReference type="Proteomes" id="UP001527202">
    <property type="component" value="Unassembled WGS sequence"/>
</dbReference>
<dbReference type="EMBL" id="CP026520">
    <property type="protein sequence ID" value="QAV20899.1"/>
    <property type="molecule type" value="Genomic_DNA"/>
</dbReference>
<keyword evidence="2 5" id="KW-0489">Methyltransferase</keyword>